<organism evidence="3">
    <name type="scientific">Salmonella enterica</name>
    <name type="common">Salmonella choleraesuis</name>
    <dbReference type="NCBI Taxonomy" id="28901"/>
    <lineage>
        <taxon>Bacteria</taxon>
        <taxon>Pseudomonadati</taxon>
        <taxon>Pseudomonadota</taxon>
        <taxon>Gammaproteobacteria</taxon>
        <taxon>Enterobacterales</taxon>
        <taxon>Enterobacteriaceae</taxon>
        <taxon>Salmonella</taxon>
    </lineage>
</organism>
<evidence type="ECO:0000259" key="2">
    <source>
        <dbReference type="PROSITE" id="PS50043"/>
    </source>
</evidence>
<comment type="caution">
    <text evidence="3">The sequence shown here is derived from an EMBL/GenBank/DDBJ whole genome shotgun (WGS) entry which is preliminary data.</text>
</comment>
<proteinExistence type="predicted"/>
<dbReference type="AlphaFoldDB" id="A0A5T4LN94"/>
<dbReference type="InterPro" id="IPR000792">
    <property type="entry name" value="Tscrpt_reg_LuxR_C"/>
</dbReference>
<keyword evidence="1" id="KW-0238">DNA-binding</keyword>
<protein>
    <submittedName>
        <fullName evidence="3">LuxR family transcriptional regulator</fullName>
    </submittedName>
</protein>
<dbReference type="SUPFAM" id="SSF46894">
    <property type="entry name" value="C-terminal effector domain of the bipartite response regulators"/>
    <property type="match status" value="1"/>
</dbReference>
<dbReference type="Gene3D" id="1.10.10.10">
    <property type="entry name" value="Winged helix-like DNA-binding domain superfamily/Winged helix DNA-binding domain"/>
    <property type="match status" value="1"/>
</dbReference>
<gene>
    <name evidence="3" type="ORF">C1B90_21210</name>
</gene>
<dbReference type="InterPro" id="IPR036388">
    <property type="entry name" value="WH-like_DNA-bd_sf"/>
</dbReference>
<dbReference type="InterPro" id="IPR016032">
    <property type="entry name" value="Sig_transdc_resp-reg_C-effctor"/>
</dbReference>
<evidence type="ECO:0000256" key="1">
    <source>
        <dbReference type="ARBA" id="ARBA00023125"/>
    </source>
</evidence>
<dbReference type="EMBL" id="AAGACD010000008">
    <property type="protein sequence ID" value="EBL7518559.1"/>
    <property type="molecule type" value="Genomic_DNA"/>
</dbReference>
<evidence type="ECO:0000313" key="3">
    <source>
        <dbReference type="EMBL" id="EBL7518559.1"/>
    </source>
</evidence>
<dbReference type="PROSITE" id="PS50043">
    <property type="entry name" value="HTH_LUXR_2"/>
    <property type="match status" value="1"/>
</dbReference>
<dbReference type="GO" id="GO:0003677">
    <property type="term" value="F:DNA binding"/>
    <property type="evidence" value="ECO:0007669"/>
    <property type="project" value="UniProtKB-KW"/>
</dbReference>
<dbReference type="Pfam" id="PF00196">
    <property type="entry name" value="GerE"/>
    <property type="match status" value="1"/>
</dbReference>
<reference evidence="3" key="1">
    <citation type="submission" date="2018-07" db="EMBL/GenBank/DDBJ databases">
        <authorList>
            <consortium name="PulseNet: The National Subtyping Network for Foodborne Disease Surveillance"/>
            <person name="Tarr C.L."/>
            <person name="Trees E."/>
            <person name="Katz L.S."/>
            <person name="Carleton-Romer H.A."/>
            <person name="Stroika S."/>
            <person name="Kucerova Z."/>
            <person name="Roache K.F."/>
            <person name="Sabol A.L."/>
            <person name="Besser J."/>
            <person name="Gerner-Smidt P."/>
        </authorList>
    </citation>
    <scope>NUCLEOTIDE SEQUENCE</scope>
    <source>
        <strain evidence="3">PNUSAS031704</strain>
    </source>
</reference>
<accession>A0A5T4LN94</accession>
<dbReference type="GO" id="GO:0006355">
    <property type="term" value="P:regulation of DNA-templated transcription"/>
    <property type="evidence" value="ECO:0007669"/>
    <property type="project" value="InterPro"/>
</dbReference>
<dbReference type="SMART" id="SM00421">
    <property type="entry name" value="HTH_LUXR"/>
    <property type="match status" value="1"/>
</dbReference>
<dbReference type="PRINTS" id="PR00038">
    <property type="entry name" value="HTHLUXR"/>
</dbReference>
<name>A0A5T4LN94_SALER</name>
<feature type="domain" description="HTH luxR-type" evidence="2">
    <location>
        <begin position="22"/>
        <end position="88"/>
    </location>
</feature>
<sequence length="90" mass="10611">MIKNTDYRYSIEKMCSNELILHMKNTHGLSEAESEVIFHVLKGRSLSEISDIKKINYKTVSIHKRNAYEKIGTKTDIEFMYNVFHTTFHI</sequence>